<dbReference type="InterPro" id="IPR022744">
    <property type="entry name" value="MeTrfase_dom_put"/>
</dbReference>
<dbReference type="InterPro" id="IPR029063">
    <property type="entry name" value="SAM-dependent_MTases_sf"/>
</dbReference>
<evidence type="ECO:0000313" key="3">
    <source>
        <dbReference type="EMBL" id="SQJ10901.1"/>
    </source>
</evidence>
<name>A0AAX2JCX1_9FUSO</name>
<gene>
    <name evidence="3" type="primary">ytpA_2</name>
    <name evidence="3" type="ORF">NCTC12112_02502</name>
</gene>
<evidence type="ECO:0000259" key="1">
    <source>
        <dbReference type="Pfam" id="PF12146"/>
    </source>
</evidence>
<protein>
    <submittedName>
        <fullName evidence="3">Phospholipase ytpA</fullName>
        <ecNumber evidence="3">3.1.1.-</ecNumber>
    </submittedName>
</protein>
<dbReference type="Pfam" id="PF12147">
    <property type="entry name" value="Methyltransf_20"/>
    <property type="match status" value="1"/>
</dbReference>
<dbReference type="Gene3D" id="3.40.50.1820">
    <property type="entry name" value="alpha/beta hydrolase"/>
    <property type="match status" value="1"/>
</dbReference>
<sequence>MEMNYFKSFDNTDIFYRSWNFEKNKKTLVVIHRGHEHSERLNDFASDEKFKKYNVFSYDLRGHGCTKEKSSPIFMDYVRDLDAFVKFIKKEYGISEKDIFVVANSIGGVILTAWVHDYAPEIAGMALLAPAFEIKLYVPFAKESIILLTKLNKNAKVPSYVKSKVLTHDVKEQEKYDSDRLITKDINARLLVDLLDAGKRLADDSAAIDIPVLIFSAGKDYVVKNDSQKRFYLNLESELKEFIELKEFYHGIMFEEGREEVYEKIDNFIIKSFAVKKKSIDILPEKFSQKEYESILLKMIPFHEKISFGIQKFMLNRLGWLSRGMSVGLQHGFDSGPSLDYVYKNETAGKLGIGKLMDRCYLNEIGWRGIRERKKNLLSLVRERISSSEKSIKILDIAGGVGNYLFDIKREFPDTEILINEFKEENIKAGEKVIEENGWENIKFSNLDCFKFETYKELNFNPDIIIISGIFELFNNNEMLNEAVKGAGEILEKDGCIIYTGQPWHPQLHKIAFVLNNHREKDWVMRRRSQKELDNIFNYNGLRKRKMLIDNFGIFTVSLAEKGGGE</sequence>
<dbReference type="Proteomes" id="UP000249008">
    <property type="component" value="Chromosome 1"/>
</dbReference>
<dbReference type="Pfam" id="PF12146">
    <property type="entry name" value="Hydrolase_4"/>
    <property type="match status" value="1"/>
</dbReference>
<dbReference type="SUPFAM" id="SSF53335">
    <property type="entry name" value="S-adenosyl-L-methionine-dependent methyltransferases"/>
    <property type="match status" value="1"/>
</dbReference>
<proteinExistence type="predicted"/>
<dbReference type="AlphaFoldDB" id="A0AAX2JCX1"/>
<feature type="domain" description="Serine aminopeptidase S33" evidence="1">
    <location>
        <begin position="23"/>
        <end position="256"/>
    </location>
</feature>
<accession>A0AAX2JCX1</accession>
<dbReference type="Gene3D" id="3.40.50.150">
    <property type="entry name" value="Vaccinia Virus protein VP39"/>
    <property type="match status" value="1"/>
</dbReference>
<dbReference type="InterPro" id="IPR029058">
    <property type="entry name" value="AB_hydrolase_fold"/>
</dbReference>
<dbReference type="InterPro" id="IPR022742">
    <property type="entry name" value="Hydrolase_4"/>
</dbReference>
<dbReference type="GO" id="GO:0016787">
    <property type="term" value="F:hydrolase activity"/>
    <property type="evidence" value="ECO:0007669"/>
    <property type="project" value="UniProtKB-KW"/>
</dbReference>
<organism evidence="3 4">
    <name type="scientific">Fusobacterium ulcerans</name>
    <dbReference type="NCBI Taxonomy" id="861"/>
    <lineage>
        <taxon>Bacteria</taxon>
        <taxon>Fusobacteriati</taxon>
        <taxon>Fusobacteriota</taxon>
        <taxon>Fusobacteriia</taxon>
        <taxon>Fusobacteriales</taxon>
        <taxon>Fusobacteriaceae</taxon>
        <taxon>Fusobacterium</taxon>
    </lineage>
</organism>
<keyword evidence="3" id="KW-0378">Hydrolase</keyword>
<dbReference type="GeneID" id="78453782"/>
<dbReference type="InterPro" id="IPR051044">
    <property type="entry name" value="MAG_DAG_Lipase"/>
</dbReference>
<dbReference type="SUPFAM" id="SSF53474">
    <property type="entry name" value="alpha/beta-Hydrolases"/>
    <property type="match status" value="1"/>
</dbReference>
<dbReference type="RefSeq" id="WP_005980970.1">
    <property type="nucleotide sequence ID" value="NZ_CABKNW010000005.1"/>
</dbReference>
<dbReference type="FunFam" id="3.40.50.1820:FF:000201">
    <property type="entry name" value="Alpha/beta fold hydrolase"/>
    <property type="match status" value="1"/>
</dbReference>
<dbReference type="EC" id="3.1.1.-" evidence="3"/>
<reference evidence="3 4" key="1">
    <citation type="submission" date="2018-06" db="EMBL/GenBank/DDBJ databases">
        <authorList>
            <consortium name="Pathogen Informatics"/>
            <person name="Doyle S."/>
        </authorList>
    </citation>
    <scope>NUCLEOTIDE SEQUENCE [LARGE SCALE GENOMIC DNA]</scope>
    <source>
        <strain evidence="3 4">NCTC12112</strain>
    </source>
</reference>
<evidence type="ECO:0000259" key="2">
    <source>
        <dbReference type="Pfam" id="PF12147"/>
    </source>
</evidence>
<feature type="domain" description="Methyltransferase" evidence="2">
    <location>
        <begin position="266"/>
        <end position="562"/>
    </location>
</feature>
<dbReference type="CDD" id="cd02440">
    <property type="entry name" value="AdoMet_MTases"/>
    <property type="match status" value="1"/>
</dbReference>
<dbReference type="PANTHER" id="PTHR11614">
    <property type="entry name" value="PHOSPHOLIPASE-RELATED"/>
    <property type="match status" value="1"/>
</dbReference>
<dbReference type="KEGG" id="ful:C4N20_03095"/>
<evidence type="ECO:0000313" key="4">
    <source>
        <dbReference type="Proteomes" id="UP000249008"/>
    </source>
</evidence>
<dbReference type="EMBL" id="LS483487">
    <property type="protein sequence ID" value="SQJ10901.1"/>
    <property type="molecule type" value="Genomic_DNA"/>
</dbReference>